<comment type="caution">
    <text evidence="3">The sequence shown here is derived from an EMBL/GenBank/DDBJ whole genome shotgun (WGS) entry which is preliminary data.</text>
</comment>
<feature type="compositionally biased region" description="Polar residues" evidence="2">
    <location>
        <begin position="320"/>
        <end position="331"/>
    </location>
</feature>
<reference evidence="3" key="1">
    <citation type="submission" date="2016-10" db="EMBL/GenBank/DDBJ databases">
        <authorList>
            <person name="Benchimol M."/>
            <person name="Almeida L.G."/>
            <person name="Vasconcelos A.T."/>
            <person name="Perreira-Neves A."/>
            <person name="Rosa I.A."/>
            <person name="Tasca T."/>
            <person name="Bogo M.R."/>
            <person name="de Souza W."/>
        </authorList>
    </citation>
    <scope>NUCLEOTIDE SEQUENCE [LARGE SCALE GENOMIC DNA]</scope>
    <source>
        <strain evidence="3">K</strain>
    </source>
</reference>
<dbReference type="VEuPathDB" id="TrichDB:TRFO_19808"/>
<organism evidence="3 4">
    <name type="scientific">Tritrichomonas foetus</name>
    <dbReference type="NCBI Taxonomy" id="1144522"/>
    <lineage>
        <taxon>Eukaryota</taxon>
        <taxon>Metamonada</taxon>
        <taxon>Parabasalia</taxon>
        <taxon>Tritrichomonadida</taxon>
        <taxon>Tritrichomonadidae</taxon>
        <taxon>Tritrichomonas</taxon>
    </lineage>
</organism>
<name>A0A1J4KHJ0_9EUKA</name>
<feature type="compositionally biased region" description="Basic and acidic residues" evidence="2">
    <location>
        <begin position="299"/>
        <end position="312"/>
    </location>
</feature>
<dbReference type="RefSeq" id="XP_068363961.1">
    <property type="nucleotide sequence ID" value="XM_068501014.1"/>
</dbReference>
<dbReference type="AlphaFoldDB" id="A0A1J4KHJ0"/>
<accession>A0A1J4KHJ0</accession>
<dbReference type="Proteomes" id="UP000179807">
    <property type="component" value="Unassembled WGS sequence"/>
</dbReference>
<feature type="region of interest" description="Disordered" evidence="2">
    <location>
        <begin position="287"/>
        <end position="336"/>
    </location>
</feature>
<protein>
    <submittedName>
        <fullName evidence="3">Uncharacterized protein</fullName>
    </submittedName>
</protein>
<gene>
    <name evidence="3" type="ORF">TRFO_19808</name>
</gene>
<keyword evidence="1" id="KW-0175">Coiled coil</keyword>
<proteinExistence type="predicted"/>
<evidence type="ECO:0000313" key="3">
    <source>
        <dbReference type="EMBL" id="OHT10825.1"/>
    </source>
</evidence>
<sequence>MKSEMRGNTRLTYEQSLDKIQQLRDAIDEATENRDYNRAKHLQYYLHKHEMTHAKLFIQNKENIIQKQIAALESEKLEKEAKIVQYVINTLNEVYSMYDKNYSDLERRHFINIENLRSQFSQPRFTNVRFSTNVKYLQNAEKYYASKQDFLTAGQIKKQLEYLTKKETEEFEISIRGTIEAKIRDAENHYQMQQATFSQRLINERNNLKKEVKKKILGLDNHYKKLIHNITRKNEKEIDTTSSFEKQIMENIDYEFNQYAIKLENQYSNLLDRNYYANQMIEKSYHENYQPKAKKMSKKPKEPKEPPSEKSVSRRITFRCATSNAKQSNRNPRVDFALKRQNKGINIAEHLNNS</sequence>
<evidence type="ECO:0000256" key="1">
    <source>
        <dbReference type="SAM" id="Coils"/>
    </source>
</evidence>
<evidence type="ECO:0000313" key="4">
    <source>
        <dbReference type="Proteomes" id="UP000179807"/>
    </source>
</evidence>
<evidence type="ECO:0000256" key="2">
    <source>
        <dbReference type="SAM" id="MobiDB-lite"/>
    </source>
</evidence>
<keyword evidence="4" id="KW-1185">Reference proteome</keyword>
<dbReference type="GeneID" id="94835718"/>
<dbReference type="EMBL" id="MLAK01000601">
    <property type="protein sequence ID" value="OHT10825.1"/>
    <property type="molecule type" value="Genomic_DNA"/>
</dbReference>
<feature type="coiled-coil region" evidence="1">
    <location>
        <begin position="13"/>
        <end position="108"/>
    </location>
</feature>